<dbReference type="PROSITE" id="PS00028">
    <property type="entry name" value="ZINC_FINGER_C2H2_1"/>
    <property type="match status" value="3"/>
</dbReference>
<proteinExistence type="predicted"/>
<accession>A0A7R8ULW5</accession>
<evidence type="ECO:0000259" key="6">
    <source>
        <dbReference type="PROSITE" id="PS50157"/>
    </source>
</evidence>
<evidence type="ECO:0000256" key="3">
    <source>
        <dbReference type="ARBA" id="ARBA00022771"/>
    </source>
</evidence>
<keyword evidence="3 5" id="KW-0863">Zinc-finger</keyword>
<keyword evidence="8" id="KW-1185">Reference proteome</keyword>
<reference evidence="7 8" key="1">
    <citation type="submission" date="2020-11" db="EMBL/GenBank/DDBJ databases">
        <authorList>
            <person name="Wallbank WR R."/>
            <person name="Pardo Diaz C."/>
            <person name="Kozak K."/>
            <person name="Martin S."/>
            <person name="Jiggins C."/>
            <person name="Moest M."/>
            <person name="Warren A I."/>
            <person name="Generalovic N T."/>
            <person name="Byers J.R.P. K."/>
            <person name="Montejo-Kovacevich G."/>
            <person name="Yen C E."/>
        </authorList>
    </citation>
    <scope>NUCLEOTIDE SEQUENCE [LARGE SCALE GENOMIC DNA]</scope>
</reference>
<dbReference type="PROSITE" id="PS50157">
    <property type="entry name" value="ZINC_FINGER_C2H2_2"/>
    <property type="match status" value="2"/>
</dbReference>
<evidence type="ECO:0000313" key="7">
    <source>
        <dbReference type="EMBL" id="CAD7083278.1"/>
    </source>
</evidence>
<dbReference type="EMBL" id="LR899010">
    <property type="protein sequence ID" value="CAD7083278.1"/>
    <property type="molecule type" value="Genomic_DNA"/>
</dbReference>
<feature type="domain" description="C2H2-type" evidence="6">
    <location>
        <begin position="304"/>
        <end position="332"/>
    </location>
</feature>
<dbReference type="SMART" id="SM00355">
    <property type="entry name" value="ZnF_C2H2"/>
    <property type="match status" value="4"/>
</dbReference>
<dbReference type="OMA" id="ICCPFCI"/>
<evidence type="ECO:0000256" key="5">
    <source>
        <dbReference type="PROSITE-ProRule" id="PRU00042"/>
    </source>
</evidence>
<gene>
    <name evidence="7" type="ORF">HERILL_LOCUS6250</name>
</gene>
<feature type="domain" description="C2H2-type" evidence="6">
    <location>
        <begin position="338"/>
        <end position="366"/>
    </location>
</feature>
<evidence type="ECO:0000256" key="4">
    <source>
        <dbReference type="ARBA" id="ARBA00022833"/>
    </source>
</evidence>
<dbReference type="Gene3D" id="3.30.160.60">
    <property type="entry name" value="Classic Zinc Finger"/>
    <property type="match status" value="1"/>
</dbReference>
<dbReference type="InterPro" id="IPR036236">
    <property type="entry name" value="Znf_C2H2_sf"/>
</dbReference>
<dbReference type="InParanoid" id="A0A7R8ULW5"/>
<dbReference type="PANTHER" id="PTHR24379:SF121">
    <property type="entry name" value="C2H2-TYPE DOMAIN-CONTAINING PROTEIN"/>
    <property type="match status" value="1"/>
</dbReference>
<protein>
    <recommendedName>
        <fullName evidence="6">C2H2-type domain-containing protein</fullName>
    </recommendedName>
</protein>
<dbReference type="SUPFAM" id="SSF57667">
    <property type="entry name" value="beta-beta-alpha zinc fingers"/>
    <property type="match status" value="1"/>
</dbReference>
<organism evidence="7 8">
    <name type="scientific">Hermetia illucens</name>
    <name type="common">Black soldier fly</name>
    <dbReference type="NCBI Taxonomy" id="343691"/>
    <lineage>
        <taxon>Eukaryota</taxon>
        <taxon>Metazoa</taxon>
        <taxon>Ecdysozoa</taxon>
        <taxon>Arthropoda</taxon>
        <taxon>Hexapoda</taxon>
        <taxon>Insecta</taxon>
        <taxon>Pterygota</taxon>
        <taxon>Neoptera</taxon>
        <taxon>Endopterygota</taxon>
        <taxon>Diptera</taxon>
        <taxon>Brachycera</taxon>
        <taxon>Stratiomyomorpha</taxon>
        <taxon>Stratiomyidae</taxon>
        <taxon>Hermetiinae</taxon>
        <taxon>Hermetia</taxon>
    </lineage>
</organism>
<evidence type="ECO:0000256" key="2">
    <source>
        <dbReference type="ARBA" id="ARBA00022737"/>
    </source>
</evidence>
<dbReference type="GO" id="GO:0008270">
    <property type="term" value="F:zinc ion binding"/>
    <property type="evidence" value="ECO:0007669"/>
    <property type="project" value="UniProtKB-KW"/>
</dbReference>
<keyword evidence="1" id="KW-0479">Metal-binding</keyword>
<name>A0A7R8ULW5_HERIL</name>
<dbReference type="InterPro" id="IPR013087">
    <property type="entry name" value="Znf_C2H2_type"/>
</dbReference>
<keyword evidence="2" id="KW-0677">Repeat</keyword>
<dbReference type="PANTHER" id="PTHR24379">
    <property type="entry name" value="KRAB AND ZINC FINGER DOMAIN-CONTAINING"/>
    <property type="match status" value="1"/>
</dbReference>
<dbReference type="AlphaFoldDB" id="A0A7R8ULW5"/>
<dbReference type="OrthoDB" id="6368764at2759"/>
<evidence type="ECO:0000313" key="8">
    <source>
        <dbReference type="Proteomes" id="UP000594454"/>
    </source>
</evidence>
<keyword evidence="4" id="KW-0862">Zinc</keyword>
<evidence type="ECO:0000256" key="1">
    <source>
        <dbReference type="ARBA" id="ARBA00022723"/>
    </source>
</evidence>
<dbReference type="Proteomes" id="UP000594454">
    <property type="component" value="Chromosome 2"/>
</dbReference>
<sequence length="368" mass="42505">MATVVRKTNACDIKTHDVLDAFADIIVSDASHIPRSLFCPFCANEYMFDFTLKDHLKRFHPEELEERMTLVNNAEIDESEPNTHLCPFCGAILYLIGLLPKHIANFHGSRHLQTWRHMSGNLLLMVEEKENEPSILYASCSPGLSDIFDKLGTDEKRTITDRNNDNQQIKSILKKTPSKSSRIISSPSGVAIRRSRSELVKRSASVRRELRFDLPPLQKTPEQSLIEKYSKCLDFRKLFQIKKKNKRVRSPKKKVIDSPAHSQEIITSTPINFLDDDCDTKSIWDRQGSRQPNIRPLLFGSERFQCARCKERYASNGDLRLHLKDSHSGVKNVLRPHYQCGQCGIKFFRNSCLLRHCRFQHTPKRMRI</sequence>